<feature type="compositionally biased region" description="Polar residues" evidence="1">
    <location>
        <begin position="240"/>
        <end position="251"/>
    </location>
</feature>
<evidence type="ECO:0000256" key="1">
    <source>
        <dbReference type="SAM" id="MobiDB-lite"/>
    </source>
</evidence>
<dbReference type="Proteomes" id="UP001600888">
    <property type="component" value="Unassembled WGS sequence"/>
</dbReference>
<proteinExistence type="predicted"/>
<accession>A0ABR4EWS9</accession>
<comment type="caution">
    <text evidence="2">The sequence shown here is derived from an EMBL/GenBank/DDBJ whole genome shotgun (WGS) entry which is preliminary data.</text>
</comment>
<feature type="region of interest" description="Disordered" evidence="1">
    <location>
        <begin position="233"/>
        <end position="256"/>
    </location>
</feature>
<sequence length="277" mass="31093">MMHLAIRAASRLPRPQIGQVSTTAPISAVRHSSTISADEFVKQSVGTQQKPHRRDDETKKPSSTGIRKVKQTFRKLKTREPQVAEWTPSMEKRAPPVSLGLPIGVRRVEAAPRVIHKHLVRDTKWKTPAKAWPEKPPIVFSPRSALNLRGLPRATTTKDIILSIDDAVREHKVDVRSCNVADIVIRPRSDSSEGVDAAVNFMHPNGARIFHRLAVDGKFQVQGVVPAVSLNDFKDPSEIPQPSNDAETAQLSREDRREYFESTELRKITRKTTLNYN</sequence>
<dbReference type="EMBL" id="JBAWTH010000022">
    <property type="protein sequence ID" value="KAL2286894.1"/>
    <property type="molecule type" value="Genomic_DNA"/>
</dbReference>
<evidence type="ECO:0000313" key="3">
    <source>
        <dbReference type="Proteomes" id="UP001600888"/>
    </source>
</evidence>
<gene>
    <name evidence="2" type="ORF">FJTKL_06414</name>
</gene>
<evidence type="ECO:0000313" key="2">
    <source>
        <dbReference type="EMBL" id="KAL2286894.1"/>
    </source>
</evidence>
<reference evidence="2 3" key="1">
    <citation type="submission" date="2024-03" db="EMBL/GenBank/DDBJ databases">
        <title>A high-quality draft genome sequence of Diaporthe vaccinii, a causative agent of upright dieback and viscid rot disease in cranberry plants.</title>
        <authorList>
            <person name="Sarrasin M."/>
            <person name="Lang B.F."/>
            <person name="Burger G."/>
        </authorList>
    </citation>
    <scope>NUCLEOTIDE SEQUENCE [LARGE SCALE GENOMIC DNA]</scope>
    <source>
        <strain evidence="2 3">IS7</strain>
    </source>
</reference>
<name>A0ABR4EWS9_9PEZI</name>
<feature type="region of interest" description="Disordered" evidence="1">
    <location>
        <begin position="35"/>
        <end position="66"/>
    </location>
</feature>
<protein>
    <submittedName>
        <fullName evidence="2">Uncharacterized protein</fullName>
    </submittedName>
</protein>
<keyword evidence="3" id="KW-1185">Reference proteome</keyword>
<organism evidence="2 3">
    <name type="scientific">Diaporthe vaccinii</name>
    <dbReference type="NCBI Taxonomy" id="105482"/>
    <lineage>
        <taxon>Eukaryota</taxon>
        <taxon>Fungi</taxon>
        <taxon>Dikarya</taxon>
        <taxon>Ascomycota</taxon>
        <taxon>Pezizomycotina</taxon>
        <taxon>Sordariomycetes</taxon>
        <taxon>Sordariomycetidae</taxon>
        <taxon>Diaporthales</taxon>
        <taxon>Diaporthaceae</taxon>
        <taxon>Diaporthe</taxon>
        <taxon>Diaporthe eres species complex</taxon>
    </lineage>
</organism>